<accession>A0AAV7RSW9</accession>
<sequence length="169" mass="18362">MSARLRQGLYFILIIPDPPEAGGGLRRCGDDGTLEQVPKAISRLPDVGLSATRRAGEAYGEETEWPEAGKYRSERRTAEEKGPEGLVSSVTAAGVPWLPRGLSAPRWKKACRSGGVARRRREPESAAACRRIVPESEGGPRENRARQRSTMWLVPCGLRGTLLGEQGAL</sequence>
<feature type="region of interest" description="Disordered" evidence="1">
    <location>
        <begin position="54"/>
        <end position="87"/>
    </location>
</feature>
<evidence type="ECO:0000313" key="2">
    <source>
        <dbReference type="EMBL" id="KAJ1154600.1"/>
    </source>
</evidence>
<keyword evidence="3" id="KW-1185">Reference proteome</keyword>
<name>A0AAV7RSW9_PLEWA</name>
<organism evidence="2 3">
    <name type="scientific">Pleurodeles waltl</name>
    <name type="common">Iberian ribbed newt</name>
    <dbReference type="NCBI Taxonomy" id="8319"/>
    <lineage>
        <taxon>Eukaryota</taxon>
        <taxon>Metazoa</taxon>
        <taxon>Chordata</taxon>
        <taxon>Craniata</taxon>
        <taxon>Vertebrata</taxon>
        <taxon>Euteleostomi</taxon>
        <taxon>Amphibia</taxon>
        <taxon>Batrachia</taxon>
        <taxon>Caudata</taxon>
        <taxon>Salamandroidea</taxon>
        <taxon>Salamandridae</taxon>
        <taxon>Pleurodelinae</taxon>
        <taxon>Pleurodeles</taxon>
    </lineage>
</organism>
<proteinExistence type="predicted"/>
<protein>
    <submittedName>
        <fullName evidence="2">Uncharacterized protein</fullName>
    </submittedName>
</protein>
<evidence type="ECO:0000313" key="3">
    <source>
        <dbReference type="Proteomes" id="UP001066276"/>
    </source>
</evidence>
<gene>
    <name evidence="2" type="ORF">NDU88_007345</name>
</gene>
<reference evidence="2" key="1">
    <citation type="journal article" date="2022" name="bioRxiv">
        <title>Sequencing and chromosome-scale assembly of the giantPleurodeles waltlgenome.</title>
        <authorList>
            <person name="Brown T."/>
            <person name="Elewa A."/>
            <person name="Iarovenko S."/>
            <person name="Subramanian E."/>
            <person name="Araus A.J."/>
            <person name="Petzold A."/>
            <person name="Susuki M."/>
            <person name="Suzuki K.-i.T."/>
            <person name="Hayashi T."/>
            <person name="Toyoda A."/>
            <person name="Oliveira C."/>
            <person name="Osipova E."/>
            <person name="Leigh N.D."/>
            <person name="Simon A."/>
            <person name="Yun M.H."/>
        </authorList>
    </citation>
    <scope>NUCLEOTIDE SEQUENCE</scope>
    <source>
        <strain evidence="2">20211129_DDA</strain>
        <tissue evidence="2">Liver</tissue>
    </source>
</reference>
<dbReference type="EMBL" id="JANPWB010000009">
    <property type="protein sequence ID" value="KAJ1154600.1"/>
    <property type="molecule type" value="Genomic_DNA"/>
</dbReference>
<evidence type="ECO:0000256" key="1">
    <source>
        <dbReference type="SAM" id="MobiDB-lite"/>
    </source>
</evidence>
<dbReference type="AlphaFoldDB" id="A0AAV7RSW9"/>
<feature type="compositionally biased region" description="Basic and acidic residues" evidence="1">
    <location>
        <begin position="67"/>
        <end position="83"/>
    </location>
</feature>
<comment type="caution">
    <text evidence="2">The sequence shown here is derived from an EMBL/GenBank/DDBJ whole genome shotgun (WGS) entry which is preliminary data.</text>
</comment>
<dbReference type="Proteomes" id="UP001066276">
    <property type="component" value="Chromosome 5"/>
</dbReference>